<keyword evidence="1" id="KW-1188">Viral release from host cell</keyword>
<name>A0A116QWB5_STRSU</name>
<evidence type="ECO:0000259" key="4">
    <source>
        <dbReference type="Pfam" id="PF10145"/>
    </source>
</evidence>
<dbReference type="InterPro" id="IPR016024">
    <property type="entry name" value="ARM-type_fold"/>
</dbReference>
<dbReference type="NCBIfam" id="TIGR01760">
    <property type="entry name" value="tape_meas_TP901"/>
    <property type="match status" value="1"/>
</dbReference>
<evidence type="ECO:0000313" key="5">
    <source>
        <dbReference type="EMBL" id="CYX35084.1"/>
    </source>
</evidence>
<dbReference type="InterPro" id="IPR010090">
    <property type="entry name" value="Phage_tape_meas"/>
</dbReference>
<keyword evidence="3" id="KW-1133">Transmembrane helix</keyword>
<sequence length="966" mass="103475">MAETFEGLYVKFGADTVEFDRSVKGINNALSSLKKDFTNINRQLKMDPDNVDLLNRKLVNLQEQARVGAMKIAELKKQQKDLGESEVGSAQWNKLQLEIAKVESQMKVVDKAMESTRKHIEDVGNPKSILNLNKELDNVAKELDVVNQKLELDPDNVELAEQKMKLLAQQSELAGDKVQELKRKQAALGDEKIGTDEWRQLQNEIGQAEVEVLKIDRAMDNLGESSRSATGDIKEATSYLRADVMMDVADKAGQIGQKMVDAGKMTVDAWSEIDEALDTVTTKTGLTGDALAELQEISKDIATGMPTSFQNAGDAVGELNTQFGLTGEKLKSASELLIKYAEINGTDISGSALSAKQAIEAYGLSAEDLGLVLDNVTKVSQNTGQSVDTIVQKAIDGAPQIKGLGLSFEEGAALIGKFEKSGVDSSAALSSLSKAAVNYAKDGKTLTDGLNETVSAIQNSTSETEALSIASEIFGSKAAPRMVDAIQRGAFSFDDLASAAKDSSGTVATTFDETLDPIDKLTQYSNQAKEGMAELGGKLLETVIPALEPLMGMLESAVNWFTSLDGSVQQAIVIFGIVTAVVMTLVGAIAPLVIAIGTIGAPIGIVVAAIAGAIAAISAIILAITNWGTISDWFKGVWETVAPFIQGVFQNISDFIMSIWGTVSSWFTENQTLIKQTIETVWNAISAVITTVMGVIQPYLQSTWENIQLIISTVWEVIKTSVETAINLVLGIIKTVMQLITGDWSGAWETIKQTTSNVFNGIQSIVSTIMSAISQYISNAWNGISGTFSNILNGIKNTASSIWNGIEDTISGAIDGARNVVSNGINAIKNLFNFQIKWPHIPLPHFRVSGSANPLDWLKGGLPSIGIDWYAKGGIMTKPTLFGMNGNRAMVGGEAGAEAILPLNKSTLGAIGQSIANTMNTSNNINVNFSGITIREEADINRLANMVGNRIAEELQRKTNLRGGMA</sequence>
<dbReference type="Proteomes" id="UP000074903">
    <property type="component" value="Unassembled WGS sequence"/>
</dbReference>
<keyword evidence="3" id="KW-0472">Membrane</keyword>
<keyword evidence="2" id="KW-0175">Coiled coil</keyword>
<evidence type="ECO:0000256" key="1">
    <source>
        <dbReference type="ARBA" id="ARBA00022612"/>
    </source>
</evidence>
<keyword evidence="3" id="KW-0812">Transmembrane</keyword>
<evidence type="ECO:0000256" key="2">
    <source>
        <dbReference type="SAM" id="Coils"/>
    </source>
</evidence>
<organism evidence="5 6">
    <name type="scientific">Streptococcus suis</name>
    <dbReference type="NCBI Taxonomy" id="1307"/>
    <lineage>
        <taxon>Bacteria</taxon>
        <taxon>Bacillati</taxon>
        <taxon>Bacillota</taxon>
        <taxon>Bacilli</taxon>
        <taxon>Lactobacillales</taxon>
        <taxon>Streptococcaceae</taxon>
        <taxon>Streptococcus</taxon>
    </lineage>
</organism>
<reference evidence="5 6" key="1">
    <citation type="submission" date="2016-02" db="EMBL/GenBank/DDBJ databases">
        <authorList>
            <consortium name="Pathogen Informatics"/>
        </authorList>
    </citation>
    <scope>NUCLEOTIDE SEQUENCE [LARGE SCALE GENOMIC DNA]</scope>
    <source>
        <strain evidence="5 6">SS993</strain>
    </source>
</reference>
<dbReference type="Pfam" id="PF10145">
    <property type="entry name" value="PhageMin_Tail"/>
    <property type="match status" value="1"/>
</dbReference>
<dbReference type="SUPFAM" id="SSF48371">
    <property type="entry name" value="ARM repeat"/>
    <property type="match status" value="1"/>
</dbReference>
<feature type="transmembrane region" description="Helical" evidence="3">
    <location>
        <begin position="603"/>
        <end position="624"/>
    </location>
</feature>
<protein>
    <submittedName>
        <fullName evidence="5">Phage-related minor tail protein</fullName>
    </submittedName>
</protein>
<proteinExistence type="predicted"/>
<feature type="coiled-coil region" evidence="2">
    <location>
        <begin position="129"/>
        <end position="184"/>
    </location>
</feature>
<dbReference type="PANTHER" id="PTHR37813">
    <property type="entry name" value="FELS-2 PROPHAGE PROTEIN"/>
    <property type="match status" value="1"/>
</dbReference>
<dbReference type="RefSeq" id="WP_044765374.1">
    <property type="nucleotide sequence ID" value="NZ_CEHB01000071.1"/>
</dbReference>
<evidence type="ECO:0000256" key="3">
    <source>
        <dbReference type="SAM" id="Phobius"/>
    </source>
</evidence>
<accession>A0A116QWB5</accession>
<gene>
    <name evidence="5" type="primary">yqbO</name>
    <name evidence="5" type="ORF">ERS132531_00205</name>
</gene>
<feature type="transmembrane region" description="Helical" evidence="3">
    <location>
        <begin position="572"/>
        <end position="596"/>
    </location>
</feature>
<evidence type="ECO:0000313" key="6">
    <source>
        <dbReference type="Proteomes" id="UP000074903"/>
    </source>
</evidence>
<dbReference type="AlphaFoldDB" id="A0A116QWB5"/>
<feature type="domain" description="Phage tail tape measure protein" evidence="4">
    <location>
        <begin position="303"/>
        <end position="456"/>
    </location>
</feature>
<dbReference type="Gene3D" id="1.20.120.20">
    <property type="entry name" value="Apolipoprotein"/>
    <property type="match status" value="2"/>
</dbReference>
<dbReference type="PANTHER" id="PTHR37813:SF1">
    <property type="entry name" value="FELS-2 PROPHAGE PROTEIN"/>
    <property type="match status" value="1"/>
</dbReference>
<dbReference type="EMBL" id="FILX01000002">
    <property type="protein sequence ID" value="CYX35084.1"/>
    <property type="molecule type" value="Genomic_DNA"/>
</dbReference>